<sequence>ARKAKTTTCRSRFEHLEANNLALPPTTQWGSEEPLSRIIKDARVQESHLALSDEAAVPRFDTLTTKFRNSTLVQRTK</sequence>
<feature type="non-terminal residue" evidence="1">
    <location>
        <position position="1"/>
    </location>
</feature>
<reference evidence="1" key="1">
    <citation type="submission" date="2020-07" db="EMBL/GenBank/DDBJ databases">
        <authorList>
            <person name="Nazaruddin N."/>
        </authorList>
    </citation>
    <scope>NUCLEOTIDE SEQUENCE</scope>
</reference>
<comment type="caution">
    <text evidence="1">The sequence shown here is derived from an EMBL/GenBank/DDBJ whole genome shotgun (WGS) entry which is preliminary data.</text>
</comment>
<dbReference type="EMBL" id="CAJDYZ010006356">
    <property type="protein sequence ID" value="CAD1473280.1"/>
    <property type="molecule type" value="Genomic_DNA"/>
</dbReference>
<organism evidence="1 2">
    <name type="scientific">Heterotrigona itama</name>
    <dbReference type="NCBI Taxonomy" id="395501"/>
    <lineage>
        <taxon>Eukaryota</taxon>
        <taxon>Metazoa</taxon>
        <taxon>Ecdysozoa</taxon>
        <taxon>Arthropoda</taxon>
        <taxon>Hexapoda</taxon>
        <taxon>Insecta</taxon>
        <taxon>Pterygota</taxon>
        <taxon>Neoptera</taxon>
        <taxon>Endopterygota</taxon>
        <taxon>Hymenoptera</taxon>
        <taxon>Apocrita</taxon>
        <taxon>Aculeata</taxon>
        <taxon>Apoidea</taxon>
        <taxon>Anthophila</taxon>
        <taxon>Apidae</taxon>
        <taxon>Heterotrigona</taxon>
    </lineage>
</organism>
<name>A0A6V7H2H6_9HYME</name>
<evidence type="ECO:0000313" key="2">
    <source>
        <dbReference type="Proteomes" id="UP000752696"/>
    </source>
</evidence>
<protein>
    <submittedName>
        <fullName evidence="1">Uncharacterized protein</fullName>
    </submittedName>
</protein>
<dbReference type="AlphaFoldDB" id="A0A6V7H2H6"/>
<proteinExistence type="predicted"/>
<dbReference type="Proteomes" id="UP000752696">
    <property type="component" value="Unassembled WGS sequence"/>
</dbReference>
<keyword evidence="2" id="KW-1185">Reference proteome</keyword>
<accession>A0A6V7H2H6</accession>
<evidence type="ECO:0000313" key="1">
    <source>
        <dbReference type="EMBL" id="CAD1473280.1"/>
    </source>
</evidence>
<gene>
    <name evidence="1" type="ORF">MHI_LOCUS369065</name>
</gene>